<evidence type="ECO:0000313" key="1">
    <source>
        <dbReference type="EMBL" id="MCI87513.1"/>
    </source>
</evidence>
<dbReference type="AlphaFoldDB" id="A0A392VJ65"/>
<organism evidence="1 2">
    <name type="scientific">Trifolium medium</name>
    <dbReference type="NCBI Taxonomy" id="97028"/>
    <lineage>
        <taxon>Eukaryota</taxon>
        <taxon>Viridiplantae</taxon>
        <taxon>Streptophyta</taxon>
        <taxon>Embryophyta</taxon>
        <taxon>Tracheophyta</taxon>
        <taxon>Spermatophyta</taxon>
        <taxon>Magnoliopsida</taxon>
        <taxon>eudicotyledons</taxon>
        <taxon>Gunneridae</taxon>
        <taxon>Pentapetalae</taxon>
        <taxon>rosids</taxon>
        <taxon>fabids</taxon>
        <taxon>Fabales</taxon>
        <taxon>Fabaceae</taxon>
        <taxon>Papilionoideae</taxon>
        <taxon>50 kb inversion clade</taxon>
        <taxon>NPAAA clade</taxon>
        <taxon>Hologalegina</taxon>
        <taxon>IRL clade</taxon>
        <taxon>Trifolieae</taxon>
        <taxon>Trifolium</taxon>
    </lineage>
</organism>
<dbReference type="Proteomes" id="UP000265520">
    <property type="component" value="Unassembled WGS sequence"/>
</dbReference>
<comment type="caution">
    <text evidence="1">The sequence shown here is derived from an EMBL/GenBank/DDBJ whole genome shotgun (WGS) entry which is preliminary data.</text>
</comment>
<sequence length="37" mass="4332">NLFEHQEEEGGEVKACQYNLYMWEPARPAPILTEKPI</sequence>
<name>A0A392VJ65_9FABA</name>
<feature type="non-terminal residue" evidence="1">
    <location>
        <position position="1"/>
    </location>
</feature>
<keyword evidence="2" id="KW-1185">Reference proteome</keyword>
<protein>
    <submittedName>
        <fullName evidence="1">Uncharacterized protein</fullName>
    </submittedName>
</protein>
<accession>A0A392VJ65</accession>
<dbReference type="EMBL" id="LXQA011168197">
    <property type="protein sequence ID" value="MCI87513.1"/>
    <property type="molecule type" value="Genomic_DNA"/>
</dbReference>
<evidence type="ECO:0000313" key="2">
    <source>
        <dbReference type="Proteomes" id="UP000265520"/>
    </source>
</evidence>
<reference evidence="1 2" key="1">
    <citation type="journal article" date="2018" name="Front. Plant Sci.">
        <title>Red Clover (Trifolium pratense) and Zigzag Clover (T. medium) - A Picture of Genomic Similarities and Differences.</title>
        <authorList>
            <person name="Dluhosova J."/>
            <person name="Istvanek J."/>
            <person name="Nedelnik J."/>
            <person name="Repkova J."/>
        </authorList>
    </citation>
    <scope>NUCLEOTIDE SEQUENCE [LARGE SCALE GENOMIC DNA]</scope>
    <source>
        <strain evidence="2">cv. 10/8</strain>
        <tissue evidence="1">Leaf</tissue>
    </source>
</reference>
<proteinExistence type="predicted"/>